<dbReference type="PROSITE" id="PS50005">
    <property type="entry name" value="TPR"/>
    <property type="match status" value="1"/>
</dbReference>
<keyword evidence="1" id="KW-0802">TPR repeat</keyword>
<dbReference type="InterPro" id="IPR019734">
    <property type="entry name" value="TPR_rpt"/>
</dbReference>
<dbReference type="Gene3D" id="1.25.40.10">
    <property type="entry name" value="Tetratricopeptide repeat domain"/>
    <property type="match status" value="1"/>
</dbReference>
<dbReference type="OrthoDB" id="11376at2"/>
<accession>C4FJN6</accession>
<protein>
    <recommendedName>
        <fullName evidence="5">Tetratricopeptide repeat domain protein</fullName>
    </recommendedName>
</protein>
<feature type="transmembrane region" description="Helical" evidence="2">
    <location>
        <begin position="63"/>
        <end position="89"/>
    </location>
</feature>
<name>C4FJN6_9AQUI</name>
<dbReference type="Pfam" id="PF13181">
    <property type="entry name" value="TPR_8"/>
    <property type="match status" value="1"/>
</dbReference>
<feature type="transmembrane region" description="Helical" evidence="2">
    <location>
        <begin position="25"/>
        <end position="51"/>
    </location>
</feature>
<keyword evidence="2" id="KW-0472">Membrane</keyword>
<dbReference type="Proteomes" id="UP000005540">
    <property type="component" value="Unassembled WGS sequence"/>
</dbReference>
<keyword evidence="2" id="KW-0812">Transmembrane</keyword>
<feature type="repeat" description="TPR" evidence="1">
    <location>
        <begin position="251"/>
        <end position="284"/>
    </location>
</feature>
<dbReference type="RefSeq" id="WP_007546610.1">
    <property type="nucleotide sequence ID" value="NZ_ABZS01000061.1"/>
</dbReference>
<keyword evidence="2" id="KW-1133">Transmembrane helix</keyword>
<dbReference type="AlphaFoldDB" id="C4FJN6"/>
<evidence type="ECO:0000256" key="2">
    <source>
        <dbReference type="SAM" id="Phobius"/>
    </source>
</evidence>
<dbReference type="InterPro" id="IPR011990">
    <property type="entry name" value="TPR-like_helical_dom_sf"/>
</dbReference>
<dbReference type="EMBL" id="ABZS01000061">
    <property type="protein sequence ID" value="EEP60711.1"/>
    <property type="molecule type" value="Genomic_DNA"/>
</dbReference>
<dbReference type="SUPFAM" id="SSF81901">
    <property type="entry name" value="HCP-like"/>
    <property type="match status" value="1"/>
</dbReference>
<gene>
    <name evidence="3" type="ORF">SULYE_0785</name>
</gene>
<keyword evidence="4" id="KW-1185">Reference proteome</keyword>
<reference evidence="3 4" key="1">
    <citation type="submission" date="2009-04" db="EMBL/GenBank/DDBJ databases">
        <authorList>
            <person name="Reysenbach A.-L."/>
            <person name="Heidelberg J.F."/>
            <person name="Nelson W.C."/>
        </authorList>
    </citation>
    <scope>NUCLEOTIDE SEQUENCE [LARGE SCALE GENOMIC DNA]</scope>
    <source>
        <strain evidence="3 4">SS-5</strain>
    </source>
</reference>
<proteinExistence type="predicted"/>
<evidence type="ECO:0008006" key="5">
    <source>
        <dbReference type="Google" id="ProtNLM"/>
    </source>
</evidence>
<comment type="caution">
    <text evidence="3">The sequence shown here is derived from an EMBL/GenBank/DDBJ whole genome shotgun (WGS) entry which is preliminary data.</text>
</comment>
<evidence type="ECO:0000313" key="4">
    <source>
        <dbReference type="Proteomes" id="UP000005540"/>
    </source>
</evidence>
<evidence type="ECO:0000313" key="3">
    <source>
        <dbReference type="EMBL" id="EEP60711.1"/>
    </source>
</evidence>
<evidence type="ECO:0000256" key="1">
    <source>
        <dbReference type="PROSITE-ProRule" id="PRU00339"/>
    </source>
</evidence>
<organism evidence="3 4">
    <name type="scientific">Sulfurihydrogenibium yellowstonense SS-5</name>
    <dbReference type="NCBI Taxonomy" id="432331"/>
    <lineage>
        <taxon>Bacteria</taxon>
        <taxon>Pseudomonadati</taxon>
        <taxon>Aquificota</taxon>
        <taxon>Aquificia</taxon>
        <taxon>Aquificales</taxon>
        <taxon>Hydrogenothermaceae</taxon>
        <taxon>Sulfurihydrogenibium</taxon>
    </lineage>
</organism>
<sequence>MSYKKLYLSVTLEVLGISSFFTENIYVALSLFFLFHGLAVFLLTTVLYLFLPKRTRSRKWQPLVFIFLIGFFGFIVGYLFLFILTLYLFRTQRNIEFKPIETFSIEEIEDEDLYFSGRRFGEGAILSILKKDNVPKDLKLRAFMSLSDLQSPITYSLIKENISNPMDEIRLMAFSMISKMEKQLNDKIHELNLRLKDNDLSEEEKAKIYFELAQAYWDFVFFHVVDKEFENFAIEKALYYAEEGLKLKKDFIPYFLIGRVYLRLKDYKKAKEYLELAFNFKEFRYKVIPYLAECYFYERNFKKVKELFSQLDLSLDVKVNFMKQFWSMQ</sequence>